<dbReference type="EMBL" id="JARK01001339">
    <property type="protein sequence ID" value="EYC32580.1"/>
    <property type="molecule type" value="Genomic_DNA"/>
</dbReference>
<dbReference type="InterPro" id="IPR021109">
    <property type="entry name" value="Peptidase_aspartic_dom_sf"/>
</dbReference>
<feature type="region of interest" description="Disordered" evidence="1">
    <location>
        <begin position="796"/>
        <end position="963"/>
    </location>
</feature>
<feature type="compositionally biased region" description="Basic and acidic residues" evidence="1">
    <location>
        <begin position="576"/>
        <end position="596"/>
    </location>
</feature>
<evidence type="ECO:0008006" key="4">
    <source>
        <dbReference type="Google" id="ProtNLM"/>
    </source>
</evidence>
<feature type="compositionally biased region" description="Basic and acidic residues" evidence="1">
    <location>
        <begin position="799"/>
        <end position="822"/>
    </location>
</feature>
<evidence type="ECO:0000313" key="2">
    <source>
        <dbReference type="EMBL" id="EYC32580.1"/>
    </source>
</evidence>
<dbReference type="AlphaFoldDB" id="A0A016VYX8"/>
<protein>
    <recommendedName>
        <fullName evidence="4">Peptidase A2 domain-containing protein</fullName>
    </recommendedName>
</protein>
<dbReference type="Gene3D" id="2.40.70.10">
    <property type="entry name" value="Acid Proteases"/>
    <property type="match status" value="1"/>
</dbReference>
<comment type="caution">
    <text evidence="2">The sequence shown here is derived from an EMBL/GenBank/DDBJ whole genome shotgun (WGS) entry which is preliminary data.</text>
</comment>
<feature type="compositionally biased region" description="Low complexity" evidence="1">
    <location>
        <begin position="989"/>
        <end position="1027"/>
    </location>
</feature>
<feature type="compositionally biased region" description="Polar residues" evidence="1">
    <location>
        <begin position="315"/>
        <end position="331"/>
    </location>
</feature>
<sequence length="1027" mass="112348">MVRRSRRADKGAKVAGTGTTNGRSRPGKGAILDAGAERPRTGDDRLQGDIPLEQDLAGPLSSWAPSPQGSASGGALLPPPQTPSRGQHPSYERLTWRPTQPTAQHIVDNPGQGLEEGVQRRNNGGAEPQTPAGTPQTRTQEATEVAPTSWQHTMEQIVRECGCALSAQFRKASRAKRSQVLRAVQNAVDRATSAVVAVRQEDEEASEIVQALGTTAERLGAVLPRILQESAYMRALANALGCDVSEVGDLLRSREEEIAALRSQLATFQVEQQLVPQLVQSAQPLRAESALSKAVPPYTRLCRSMGGFAQKTDGPPSTSYETSSNGSTIRSSHSRPTDGFSPSPSSLERCRPASVAGSNTQNELLLTLTEVLKSQSVSEVRKYDGKRSLTDFLREIDVKYPRWVWSDADRRDILLNHLEGTAKAHAHNLPVEILNGTFDGLVEELRKARHTPCERLKAQEDWKNLRKHENESVFDFCCRLQQIAKRMSPKTDCGFEMGSKLYECLSDWEDSYYMLAALDSPDGHVFDEVRKVALRLERTREATSSAPPRTWEPRLGNSSGDGKGCPHHGKPSSNAAKRDHPKDQRRCQRQPRDPFPRNHQLGSPKSSKWSASETSPNTDAASKAQDWSRCSFSTHLESWCRKVKRVPASKLTAAHGGSFHCDIRVFGLEAKALIDSGSVITILPLGLLKKARDQGADLDKMVTMMGDGGNTQVQDASGNLMSFLMRIATAIQVKGGGSARVQMHIQKSDSDTILIGTNAFEALGIQIRLGSRAIRARYSAANALSHGVTQLAGTMLPTHAERAGKHRSTMERQSSRRRERAASKAFHMRDRARKTASPGERKSEHLRLASARPRPQKISEVVSNPAPAPQVRMSKESVRVSRDRLVKDPPEISDTPFRGKRARRRRRRHRRRRSPSRVDHSKVDSSLLDGRSHLTPLSRDGRTASESSLKVGTLGITETDNGTKRLPRMSAVSAPPHAGVAVTRHVANPGLPGKGRPLGRPRGIVRTATTAGRTRGAAGRVRLSGTA</sequence>
<evidence type="ECO:0000313" key="3">
    <source>
        <dbReference type="Proteomes" id="UP000024635"/>
    </source>
</evidence>
<feature type="compositionally biased region" description="Polar residues" evidence="1">
    <location>
        <begin position="600"/>
        <end position="620"/>
    </location>
</feature>
<dbReference type="Proteomes" id="UP000024635">
    <property type="component" value="Unassembled WGS sequence"/>
</dbReference>
<name>A0A016VYX8_9BILA</name>
<keyword evidence="3" id="KW-1185">Reference proteome</keyword>
<feature type="compositionally biased region" description="Polar residues" evidence="1">
    <location>
        <begin position="131"/>
        <end position="147"/>
    </location>
</feature>
<gene>
    <name evidence="2" type="primary">Acey_s0003.g1668</name>
    <name evidence="2" type="ORF">Y032_0003g1668</name>
</gene>
<feature type="region of interest" description="Disordered" evidence="1">
    <location>
        <begin position="306"/>
        <end position="354"/>
    </location>
</feature>
<dbReference type="OrthoDB" id="5851400at2759"/>
<feature type="compositionally biased region" description="Basic residues" evidence="1">
    <location>
        <begin position="898"/>
        <end position="915"/>
    </location>
</feature>
<feature type="region of interest" description="Disordered" evidence="1">
    <location>
        <begin position="1"/>
        <end position="147"/>
    </location>
</feature>
<organism evidence="2 3">
    <name type="scientific">Ancylostoma ceylanicum</name>
    <dbReference type="NCBI Taxonomy" id="53326"/>
    <lineage>
        <taxon>Eukaryota</taxon>
        <taxon>Metazoa</taxon>
        <taxon>Ecdysozoa</taxon>
        <taxon>Nematoda</taxon>
        <taxon>Chromadorea</taxon>
        <taxon>Rhabditida</taxon>
        <taxon>Rhabditina</taxon>
        <taxon>Rhabditomorpha</taxon>
        <taxon>Strongyloidea</taxon>
        <taxon>Ancylostomatidae</taxon>
        <taxon>Ancylostomatinae</taxon>
        <taxon>Ancylostoma</taxon>
    </lineage>
</organism>
<accession>A0A016VYX8</accession>
<feature type="compositionally biased region" description="Basic and acidic residues" evidence="1">
    <location>
        <begin position="873"/>
        <end position="890"/>
    </location>
</feature>
<reference evidence="3" key="1">
    <citation type="journal article" date="2015" name="Nat. Genet.">
        <title>The genome and transcriptome of the zoonotic hookworm Ancylostoma ceylanicum identify infection-specific gene families.</title>
        <authorList>
            <person name="Schwarz E.M."/>
            <person name="Hu Y."/>
            <person name="Antoshechkin I."/>
            <person name="Miller M.M."/>
            <person name="Sternberg P.W."/>
            <person name="Aroian R.V."/>
        </authorList>
    </citation>
    <scope>NUCLEOTIDE SEQUENCE</scope>
    <source>
        <strain evidence="3">HY135</strain>
    </source>
</reference>
<feature type="compositionally biased region" description="Polar residues" evidence="1">
    <location>
        <begin position="944"/>
        <end position="960"/>
    </location>
</feature>
<feature type="compositionally biased region" description="Basic and acidic residues" evidence="1">
    <location>
        <begin position="35"/>
        <end position="47"/>
    </location>
</feature>
<feature type="region of interest" description="Disordered" evidence="1">
    <location>
        <begin position="539"/>
        <end position="626"/>
    </location>
</feature>
<feature type="region of interest" description="Disordered" evidence="1">
    <location>
        <begin position="985"/>
        <end position="1027"/>
    </location>
</feature>
<evidence type="ECO:0000256" key="1">
    <source>
        <dbReference type="SAM" id="MobiDB-lite"/>
    </source>
</evidence>
<proteinExistence type="predicted"/>